<evidence type="ECO:0000259" key="3">
    <source>
        <dbReference type="Pfam" id="PF00109"/>
    </source>
</evidence>
<dbReference type="STRING" id="490622.A0A395NM10"/>
<dbReference type="PANTHER" id="PTHR43775:SF40">
    <property type="entry name" value="NORSOLORINIC ACID SYNTHASE STCA"/>
    <property type="match status" value="1"/>
</dbReference>
<dbReference type="GO" id="GO:0004312">
    <property type="term" value="F:fatty acid synthase activity"/>
    <property type="evidence" value="ECO:0007669"/>
    <property type="project" value="TreeGrafter"/>
</dbReference>
<dbReference type="Gene3D" id="3.40.366.10">
    <property type="entry name" value="Malonyl-Coenzyme A Acyl Carrier Protein, domain 2"/>
    <property type="match status" value="1"/>
</dbReference>
<feature type="domain" description="Beta-ketoacyl synthase-like N-terminal" evidence="3">
    <location>
        <begin position="106"/>
        <end position="182"/>
    </location>
</feature>
<dbReference type="AlphaFoldDB" id="A0A395NM10"/>
<dbReference type="InterPro" id="IPR001227">
    <property type="entry name" value="Ac_transferase_dom_sf"/>
</dbReference>
<proteinExistence type="predicted"/>
<name>A0A395NM10_TRIAR</name>
<feature type="domain" description="Starter acyltransferase (SAT)" evidence="4">
    <location>
        <begin position="20"/>
        <end position="103"/>
    </location>
</feature>
<accession>A0A395NM10</accession>
<evidence type="ECO:0000259" key="4">
    <source>
        <dbReference type="Pfam" id="PF16073"/>
    </source>
</evidence>
<keyword evidence="6" id="KW-1185">Reference proteome</keyword>
<sequence>MAKELTLYLIGDQTCGSNAYSGSGKHIVIGIFTGVLAAAAISCSHSVMDLVPLAVDAVVVAFHTGVRVAELPKRIAPFGETDQGWSISIPDIAAVEAVELFQSATLRWDINTHVDPGGPKKNTSRTPFGCCLEDPAVFDAGFFNIFQRTVPQIDPAQRLALMTTYEAMGEAGMVLDATPSTRRDRISVF</sequence>
<dbReference type="Proteomes" id="UP000266272">
    <property type="component" value="Unassembled WGS sequence"/>
</dbReference>
<reference evidence="5 6" key="1">
    <citation type="journal article" date="2018" name="PLoS Pathog.">
        <title>Evolution of structural diversity of trichothecenes, a family of toxins produced by plant pathogenic and entomopathogenic fungi.</title>
        <authorList>
            <person name="Proctor R.H."/>
            <person name="McCormick S.P."/>
            <person name="Kim H.S."/>
            <person name="Cardoza R.E."/>
            <person name="Stanley A.M."/>
            <person name="Lindo L."/>
            <person name="Kelly A."/>
            <person name="Brown D.W."/>
            <person name="Lee T."/>
            <person name="Vaughan M.M."/>
            <person name="Alexander N.J."/>
            <person name="Busman M."/>
            <person name="Gutierrez S."/>
        </authorList>
    </citation>
    <scope>NUCLEOTIDE SEQUENCE [LARGE SCALE GENOMIC DNA]</scope>
    <source>
        <strain evidence="5 6">IBT 40837</strain>
    </source>
</reference>
<dbReference type="SUPFAM" id="SSF53901">
    <property type="entry name" value="Thiolase-like"/>
    <property type="match status" value="1"/>
</dbReference>
<dbReference type="PANTHER" id="PTHR43775">
    <property type="entry name" value="FATTY ACID SYNTHASE"/>
    <property type="match status" value="1"/>
</dbReference>
<dbReference type="InterPro" id="IPR016039">
    <property type="entry name" value="Thiolase-like"/>
</dbReference>
<dbReference type="InterPro" id="IPR050091">
    <property type="entry name" value="PKS_NRPS_Biosynth_Enz"/>
</dbReference>
<dbReference type="GO" id="GO:0044550">
    <property type="term" value="P:secondary metabolite biosynthetic process"/>
    <property type="evidence" value="ECO:0007669"/>
    <property type="project" value="TreeGrafter"/>
</dbReference>
<dbReference type="Pfam" id="PF16073">
    <property type="entry name" value="SAT"/>
    <property type="match status" value="1"/>
</dbReference>
<organism evidence="5 6">
    <name type="scientific">Trichoderma arundinaceum</name>
    <dbReference type="NCBI Taxonomy" id="490622"/>
    <lineage>
        <taxon>Eukaryota</taxon>
        <taxon>Fungi</taxon>
        <taxon>Dikarya</taxon>
        <taxon>Ascomycota</taxon>
        <taxon>Pezizomycotina</taxon>
        <taxon>Sordariomycetes</taxon>
        <taxon>Hypocreomycetidae</taxon>
        <taxon>Hypocreales</taxon>
        <taxon>Hypocreaceae</taxon>
        <taxon>Trichoderma</taxon>
    </lineage>
</organism>
<protein>
    <submittedName>
        <fullName evidence="5">Conidial yellow pigment biosynthesis polyketide synthase</fullName>
    </submittedName>
</protein>
<dbReference type="InterPro" id="IPR014030">
    <property type="entry name" value="Ketoacyl_synth_N"/>
</dbReference>
<dbReference type="Pfam" id="PF00109">
    <property type="entry name" value="ketoacyl-synt"/>
    <property type="match status" value="1"/>
</dbReference>
<evidence type="ECO:0000313" key="6">
    <source>
        <dbReference type="Proteomes" id="UP000266272"/>
    </source>
</evidence>
<dbReference type="GO" id="GO:0006633">
    <property type="term" value="P:fatty acid biosynthetic process"/>
    <property type="evidence" value="ECO:0007669"/>
    <property type="project" value="TreeGrafter"/>
</dbReference>
<comment type="caution">
    <text evidence="5">The sequence shown here is derived from an EMBL/GenBank/DDBJ whole genome shotgun (WGS) entry which is preliminary data.</text>
</comment>
<evidence type="ECO:0000256" key="1">
    <source>
        <dbReference type="ARBA" id="ARBA00022450"/>
    </source>
</evidence>
<dbReference type="InterPro" id="IPR032088">
    <property type="entry name" value="SAT"/>
</dbReference>
<keyword evidence="1" id="KW-0596">Phosphopantetheine</keyword>
<dbReference type="EMBL" id="PXOA01000304">
    <property type="protein sequence ID" value="RFU77122.1"/>
    <property type="molecule type" value="Genomic_DNA"/>
</dbReference>
<evidence type="ECO:0000313" key="5">
    <source>
        <dbReference type="EMBL" id="RFU77122.1"/>
    </source>
</evidence>
<evidence type="ECO:0000256" key="2">
    <source>
        <dbReference type="ARBA" id="ARBA00022553"/>
    </source>
</evidence>
<keyword evidence="2" id="KW-0597">Phosphoprotein</keyword>
<dbReference type="OrthoDB" id="4947858at2759"/>
<gene>
    <name evidence="5" type="ORF">TARUN_5103</name>
</gene>
<dbReference type="Gene3D" id="3.40.47.10">
    <property type="match status" value="1"/>
</dbReference>